<accession>A0A1R3J2M9</accession>
<dbReference type="InterPro" id="IPR036312">
    <property type="entry name" value="Bifun_inhib/LTP/seed_sf"/>
</dbReference>
<dbReference type="EMBL" id="AWUE01016905">
    <property type="protein sequence ID" value="OMO89082.1"/>
    <property type="molecule type" value="Genomic_DNA"/>
</dbReference>
<reference evidence="4" key="1">
    <citation type="submission" date="2013-09" db="EMBL/GenBank/DDBJ databases">
        <title>Corchorus olitorius genome sequencing.</title>
        <authorList>
            <person name="Alam M."/>
            <person name="Haque M.S."/>
            <person name="Islam M.S."/>
            <person name="Emdad E.M."/>
            <person name="Islam M.M."/>
            <person name="Ahmed B."/>
            <person name="Halim A."/>
            <person name="Hossen Q.M.M."/>
            <person name="Hossain M.Z."/>
            <person name="Ahmed R."/>
            <person name="Khan M.M."/>
            <person name="Islam R."/>
            <person name="Rashid M.M."/>
            <person name="Khan S.A."/>
            <person name="Rahman M.S."/>
            <person name="Alam M."/>
            <person name="Yahiya A.S."/>
            <person name="Khan M.S."/>
            <person name="Azam M.S."/>
            <person name="Haque T."/>
            <person name="Lashkar M.Z.H."/>
            <person name="Akhand A.I."/>
            <person name="Morshed G."/>
            <person name="Roy S."/>
            <person name="Uddin K.S."/>
            <person name="Rabeya T."/>
            <person name="Hossain A.S."/>
            <person name="Chowdhury A."/>
            <person name="Snigdha A.R."/>
            <person name="Mortoza M.S."/>
            <person name="Matin S.A."/>
            <person name="Hoque S.M.E."/>
            <person name="Islam M.K."/>
            <person name="Roy D.K."/>
            <person name="Haider R."/>
            <person name="Moosa M.M."/>
            <person name="Elias S.M."/>
            <person name="Hasan A.M."/>
            <person name="Jahan S."/>
            <person name="Shafiuddin M."/>
            <person name="Mahmood N."/>
            <person name="Shommy N.S."/>
        </authorList>
    </citation>
    <scope>NUCLEOTIDE SEQUENCE [LARGE SCALE GENOMIC DNA]</scope>
    <source>
        <strain evidence="4">cv. O-4</strain>
    </source>
</reference>
<dbReference type="SMART" id="SM00499">
    <property type="entry name" value="AAI"/>
    <property type="match status" value="1"/>
</dbReference>
<evidence type="ECO:0000313" key="3">
    <source>
        <dbReference type="EMBL" id="OMO89082.1"/>
    </source>
</evidence>
<gene>
    <name evidence="3" type="ORF">COLO4_19952</name>
</gene>
<dbReference type="AlphaFoldDB" id="A0A1R3J2M9"/>
<evidence type="ECO:0000256" key="1">
    <source>
        <dbReference type="ARBA" id="ARBA00009748"/>
    </source>
</evidence>
<comment type="caution">
    <text evidence="3">The sequence shown here is derived from an EMBL/GenBank/DDBJ whole genome shotgun (WGS) entry which is preliminary data.</text>
</comment>
<evidence type="ECO:0000313" key="4">
    <source>
        <dbReference type="Proteomes" id="UP000187203"/>
    </source>
</evidence>
<dbReference type="PANTHER" id="PTHR33076">
    <property type="entry name" value="NON-SPECIFIC LIPID-TRANSFER PROTEIN 2-RELATED"/>
    <property type="match status" value="1"/>
</dbReference>
<dbReference type="Gene3D" id="1.10.110.10">
    <property type="entry name" value="Plant lipid-transfer and hydrophobic proteins"/>
    <property type="match status" value="1"/>
</dbReference>
<dbReference type="CDD" id="cd01960">
    <property type="entry name" value="nsLTP1"/>
    <property type="match status" value="1"/>
</dbReference>
<dbReference type="InterPro" id="IPR016140">
    <property type="entry name" value="Bifunc_inhib/LTP/seed_store"/>
</dbReference>
<protein>
    <submittedName>
        <fullName evidence="3">Plant lipid transfer protein/Par allergen</fullName>
    </submittedName>
</protein>
<comment type="similarity">
    <text evidence="1">Belongs to the plant LTP family.</text>
</comment>
<dbReference type="GO" id="GO:0008289">
    <property type="term" value="F:lipid binding"/>
    <property type="evidence" value="ECO:0007669"/>
    <property type="project" value="InterPro"/>
</dbReference>
<dbReference type="SUPFAM" id="SSF47699">
    <property type="entry name" value="Bifunctional inhibitor/lipid-transfer protein/seed storage 2S albumin"/>
    <property type="match status" value="1"/>
</dbReference>
<dbReference type="PRINTS" id="PR00382">
    <property type="entry name" value="LIPIDTRNSFER"/>
</dbReference>
<dbReference type="STRING" id="93759.A0A1R3J2M9"/>
<dbReference type="OrthoDB" id="1890443at2759"/>
<organism evidence="3 4">
    <name type="scientific">Corchorus olitorius</name>
    <dbReference type="NCBI Taxonomy" id="93759"/>
    <lineage>
        <taxon>Eukaryota</taxon>
        <taxon>Viridiplantae</taxon>
        <taxon>Streptophyta</taxon>
        <taxon>Embryophyta</taxon>
        <taxon>Tracheophyta</taxon>
        <taxon>Spermatophyta</taxon>
        <taxon>Magnoliopsida</taxon>
        <taxon>eudicotyledons</taxon>
        <taxon>Gunneridae</taxon>
        <taxon>Pentapetalae</taxon>
        <taxon>rosids</taxon>
        <taxon>malvids</taxon>
        <taxon>Malvales</taxon>
        <taxon>Malvaceae</taxon>
        <taxon>Grewioideae</taxon>
        <taxon>Apeibeae</taxon>
        <taxon>Corchorus</taxon>
    </lineage>
</organism>
<evidence type="ECO:0000259" key="2">
    <source>
        <dbReference type="SMART" id="SM00499"/>
    </source>
</evidence>
<name>A0A1R3J2M9_9ROSI</name>
<sequence length="103" mass="11149">MATAALTCDDVEREVSPCVTHVNSMGKKAEVECCKGARTLNKMAQTPADHREACKCIKNILHRMRESEEGLTGEMESFAGTLPGKCGAINVPYKISLSTNCDD</sequence>
<proteinExistence type="inferred from homology"/>
<dbReference type="Proteomes" id="UP000187203">
    <property type="component" value="Unassembled WGS sequence"/>
</dbReference>
<dbReference type="GO" id="GO:0006869">
    <property type="term" value="P:lipid transport"/>
    <property type="evidence" value="ECO:0007669"/>
    <property type="project" value="InterPro"/>
</dbReference>
<keyword evidence="4" id="KW-1185">Reference proteome</keyword>
<dbReference type="InterPro" id="IPR000528">
    <property type="entry name" value="Plant_nsLTP"/>
</dbReference>
<feature type="domain" description="Bifunctional inhibitor/plant lipid transfer protein/seed storage helical" evidence="2">
    <location>
        <begin position="8"/>
        <end position="101"/>
    </location>
</feature>